<dbReference type="RefSeq" id="WP_149821184.1">
    <property type="nucleotide sequence ID" value="NZ_VUOA01000037.1"/>
</dbReference>
<dbReference type="SMART" id="SM00345">
    <property type="entry name" value="HTH_GNTR"/>
    <property type="match status" value="1"/>
</dbReference>
<evidence type="ECO:0000313" key="6">
    <source>
        <dbReference type="EMBL" id="KAA2235195.1"/>
    </source>
</evidence>
<name>A0A5B2V9D7_9HYPH</name>
<evidence type="ECO:0000256" key="3">
    <source>
        <dbReference type="ARBA" id="ARBA00023163"/>
    </source>
</evidence>
<evidence type="ECO:0000256" key="1">
    <source>
        <dbReference type="ARBA" id="ARBA00023015"/>
    </source>
</evidence>
<keyword evidence="7" id="KW-1185">Reference proteome</keyword>
<dbReference type="SMART" id="SM00895">
    <property type="entry name" value="FCD"/>
    <property type="match status" value="1"/>
</dbReference>
<gene>
    <name evidence="6" type="ORF">F0L46_20845</name>
</gene>
<dbReference type="PRINTS" id="PR00035">
    <property type="entry name" value="HTHGNTR"/>
</dbReference>
<dbReference type="InterPro" id="IPR000524">
    <property type="entry name" value="Tscrpt_reg_HTH_GntR"/>
</dbReference>
<dbReference type="OrthoDB" id="284307at2"/>
<keyword evidence="2" id="KW-0238">DNA-binding</keyword>
<dbReference type="PANTHER" id="PTHR43537">
    <property type="entry name" value="TRANSCRIPTIONAL REGULATOR, GNTR FAMILY"/>
    <property type="match status" value="1"/>
</dbReference>
<organism evidence="6 7">
    <name type="scientific">Salinarimonas soli</name>
    <dbReference type="NCBI Taxonomy" id="1638099"/>
    <lineage>
        <taxon>Bacteria</taxon>
        <taxon>Pseudomonadati</taxon>
        <taxon>Pseudomonadota</taxon>
        <taxon>Alphaproteobacteria</taxon>
        <taxon>Hyphomicrobiales</taxon>
        <taxon>Salinarimonadaceae</taxon>
        <taxon>Salinarimonas</taxon>
    </lineage>
</organism>
<dbReference type="Pfam" id="PF07729">
    <property type="entry name" value="FCD"/>
    <property type="match status" value="1"/>
</dbReference>
<dbReference type="Proteomes" id="UP000323142">
    <property type="component" value="Unassembled WGS sequence"/>
</dbReference>
<comment type="caution">
    <text evidence="6">The sequence shown here is derived from an EMBL/GenBank/DDBJ whole genome shotgun (WGS) entry which is preliminary data.</text>
</comment>
<sequence length="236" mass="25860">MTELHQIEDRSPPRPNSPGDTTLAALRERLAAGEFVDGDRVQPERAIAEAMGVGRRAVRRALDVLAAEGRVWRRQGQGTFLQAPRAVLRRGVAPLVSPAETMEVRIEIEPVLARFAALRAAPFELERIREAAARCSAARDDADYERWDGAFHRGIAQAARNTLFLAVFDTISDLRADPTWLRLREGRSIDQRDRVAAEHLAISGALQRRDPAAAADAMRRHLVAVAGTMGAPAHGA</sequence>
<dbReference type="Pfam" id="PF00392">
    <property type="entry name" value="GntR"/>
    <property type="match status" value="1"/>
</dbReference>
<dbReference type="PROSITE" id="PS50949">
    <property type="entry name" value="HTH_GNTR"/>
    <property type="match status" value="1"/>
</dbReference>
<dbReference type="PANTHER" id="PTHR43537:SF5">
    <property type="entry name" value="UXU OPERON TRANSCRIPTIONAL REGULATOR"/>
    <property type="match status" value="1"/>
</dbReference>
<dbReference type="CDD" id="cd07377">
    <property type="entry name" value="WHTH_GntR"/>
    <property type="match status" value="1"/>
</dbReference>
<dbReference type="AlphaFoldDB" id="A0A5B2V9D7"/>
<keyword evidence="3" id="KW-0804">Transcription</keyword>
<evidence type="ECO:0000256" key="2">
    <source>
        <dbReference type="ARBA" id="ARBA00023125"/>
    </source>
</evidence>
<reference evidence="6 7" key="2">
    <citation type="submission" date="2019-09" db="EMBL/GenBank/DDBJ databases">
        <authorList>
            <person name="Jin C."/>
        </authorList>
    </citation>
    <scope>NUCLEOTIDE SEQUENCE [LARGE SCALE GENOMIC DNA]</scope>
    <source>
        <strain evidence="6 7">BN140002</strain>
    </source>
</reference>
<proteinExistence type="predicted"/>
<dbReference type="InterPro" id="IPR036390">
    <property type="entry name" value="WH_DNA-bd_sf"/>
</dbReference>
<evidence type="ECO:0000259" key="5">
    <source>
        <dbReference type="PROSITE" id="PS50949"/>
    </source>
</evidence>
<feature type="compositionally biased region" description="Basic and acidic residues" evidence="4">
    <location>
        <begin position="1"/>
        <end position="12"/>
    </location>
</feature>
<reference evidence="6 7" key="1">
    <citation type="submission" date="2019-09" db="EMBL/GenBank/DDBJ databases">
        <title>Salinarimonas rosea gen. nov., sp. nov., a new member of the a-2 subgroup of the Proteobacteria.</title>
        <authorList>
            <person name="Liu J."/>
        </authorList>
    </citation>
    <scope>NUCLEOTIDE SEQUENCE [LARGE SCALE GENOMIC DNA]</scope>
    <source>
        <strain evidence="6 7">BN140002</strain>
    </source>
</reference>
<evidence type="ECO:0000256" key="4">
    <source>
        <dbReference type="SAM" id="MobiDB-lite"/>
    </source>
</evidence>
<dbReference type="Gene3D" id="1.10.10.10">
    <property type="entry name" value="Winged helix-like DNA-binding domain superfamily/Winged helix DNA-binding domain"/>
    <property type="match status" value="1"/>
</dbReference>
<feature type="domain" description="HTH gntR-type" evidence="5">
    <location>
        <begin position="16"/>
        <end position="84"/>
    </location>
</feature>
<dbReference type="SUPFAM" id="SSF48008">
    <property type="entry name" value="GntR ligand-binding domain-like"/>
    <property type="match status" value="1"/>
</dbReference>
<dbReference type="Gene3D" id="1.20.120.530">
    <property type="entry name" value="GntR ligand-binding domain-like"/>
    <property type="match status" value="1"/>
</dbReference>
<feature type="region of interest" description="Disordered" evidence="4">
    <location>
        <begin position="1"/>
        <end position="20"/>
    </location>
</feature>
<dbReference type="InterPro" id="IPR008920">
    <property type="entry name" value="TF_FadR/GntR_C"/>
</dbReference>
<dbReference type="EMBL" id="VUOA01000037">
    <property type="protein sequence ID" value="KAA2235195.1"/>
    <property type="molecule type" value="Genomic_DNA"/>
</dbReference>
<dbReference type="InterPro" id="IPR036388">
    <property type="entry name" value="WH-like_DNA-bd_sf"/>
</dbReference>
<dbReference type="GO" id="GO:0003700">
    <property type="term" value="F:DNA-binding transcription factor activity"/>
    <property type="evidence" value="ECO:0007669"/>
    <property type="project" value="InterPro"/>
</dbReference>
<evidence type="ECO:0000313" key="7">
    <source>
        <dbReference type="Proteomes" id="UP000323142"/>
    </source>
</evidence>
<dbReference type="GO" id="GO:0003677">
    <property type="term" value="F:DNA binding"/>
    <property type="evidence" value="ECO:0007669"/>
    <property type="project" value="UniProtKB-KW"/>
</dbReference>
<protein>
    <submittedName>
        <fullName evidence="6">FadR family transcriptional regulator</fullName>
    </submittedName>
</protein>
<dbReference type="SUPFAM" id="SSF46785">
    <property type="entry name" value="Winged helix' DNA-binding domain"/>
    <property type="match status" value="1"/>
</dbReference>
<keyword evidence="1" id="KW-0805">Transcription regulation</keyword>
<dbReference type="InterPro" id="IPR011711">
    <property type="entry name" value="GntR_C"/>
</dbReference>
<accession>A0A5B2V9D7</accession>